<dbReference type="OrthoDB" id="163010at2"/>
<evidence type="ECO:0008006" key="3">
    <source>
        <dbReference type="Google" id="ProtNLM"/>
    </source>
</evidence>
<reference evidence="1 2" key="1">
    <citation type="submission" date="2019-05" db="EMBL/GenBank/DDBJ databases">
        <title>Burkholderia sp. DHOD12, isolated from subtropical forest soil.</title>
        <authorList>
            <person name="Gao Z.-H."/>
            <person name="Qiu L.-H."/>
        </authorList>
    </citation>
    <scope>NUCLEOTIDE SEQUENCE [LARGE SCALE GENOMIC DNA]</scope>
    <source>
        <strain evidence="1 2">DHOD12</strain>
    </source>
</reference>
<dbReference type="AlphaFoldDB" id="A0A4V1EI80"/>
<organism evidence="1 2">
    <name type="scientific">Trinickia violacea</name>
    <dbReference type="NCBI Taxonomy" id="2571746"/>
    <lineage>
        <taxon>Bacteria</taxon>
        <taxon>Pseudomonadati</taxon>
        <taxon>Pseudomonadota</taxon>
        <taxon>Betaproteobacteria</taxon>
        <taxon>Burkholderiales</taxon>
        <taxon>Burkholderiaceae</taxon>
        <taxon>Trinickia</taxon>
    </lineage>
</organism>
<protein>
    <recommendedName>
        <fullName evidence="3">ABM domain-containing protein</fullName>
    </recommendedName>
</protein>
<dbReference type="RefSeq" id="WP_137335611.1">
    <property type="nucleotide sequence ID" value="NZ_CP040078.1"/>
</dbReference>
<sequence length="109" mass="12111">MQRAVFVRYTVKPECAAENEVLARAVFTELREAKPEGAAYAVFRNGLEFVHIFVNMAADDSAVITELPSFKAYSKDISARCETEPEVARLSVEMLESYGFAATPRSGRN</sequence>
<proteinExistence type="predicted"/>
<accession>A0A4V1EI80</accession>
<dbReference type="Proteomes" id="UP000298656">
    <property type="component" value="Chromosome 2"/>
</dbReference>
<name>A0A4V1EI80_9BURK</name>
<evidence type="ECO:0000313" key="1">
    <source>
        <dbReference type="EMBL" id="QCP52840.1"/>
    </source>
</evidence>
<evidence type="ECO:0000313" key="2">
    <source>
        <dbReference type="Proteomes" id="UP000298656"/>
    </source>
</evidence>
<dbReference type="EMBL" id="CP040078">
    <property type="protein sequence ID" value="QCP52840.1"/>
    <property type="molecule type" value="Genomic_DNA"/>
</dbReference>
<gene>
    <name evidence="1" type="ORF">FAZ95_27370</name>
</gene>
<dbReference type="KEGG" id="tvl:FAZ95_27370"/>
<keyword evidence="2" id="KW-1185">Reference proteome</keyword>